<keyword evidence="1" id="KW-1133">Transmembrane helix</keyword>
<reference evidence="2 3" key="1">
    <citation type="submission" date="2017-03" db="EMBL/GenBank/DDBJ databases">
        <title>Genome Survey of Euroglyphus maynei.</title>
        <authorList>
            <person name="Arlian L.G."/>
            <person name="Morgan M.S."/>
            <person name="Rider S.D."/>
        </authorList>
    </citation>
    <scope>NUCLEOTIDE SEQUENCE [LARGE SCALE GENOMIC DNA]</scope>
    <source>
        <strain evidence="2">Arlian Lab</strain>
        <tissue evidence="2">Whole body</tissue>
    </source>
</reference>
<name>A0A1Y3BIE7_EURMA</name>
<evidence type="ECO:0000313" key="2">
    <source>
        <dbReference type="EMBL" id="OTF79356.1"/>
    </source>
</evidence>
<dbReference type="Proteomes" id="UP000194236">
    <property type="component" value="Unassembled WGS sequence"/>
</dbReference>
<protein>
    <submittedName>
        <fullName evidence="2">Uncharacterized protein</fullName>
    </submittedName>
</protein>
<comment type="caution">
    <text evidence="2">The sequence shown here is derived from an EMBL/GenBank/DDBJ whole genome shotgun (WGS) entry which is preliminary data.</text>
</comment>
<keyword evidence="1" id="KW-0812">Transmembrane</keyword>
<gene>
    <name evidence="2" type="ORF">BLA29_004989</name>
</gene>
<feature type="transmembrane region" description="Helical" evidence="1">
    <location>
        <begin position="291"/>
        <end position="313"/>
    </location>
</feature>
<keyword evidence="3" id="KW-1185">Reference proteome</keyword>
<dbReference type="AlphaFoldDB" id="A0A1Y3BIE7"/>
<sequence>MIVGETTTTTDSDIEDNHRICDDFTHFGDNESNKLNIMAVGLTRHHMIVVTDDFYVFEVGRNKMQTSIHNLYLDAKPLPLSEKYPELSGNHRFRQIKSDIYNAFIVIDDDGSWLCFTTKPDSPYNGINFNMEKSTISEGWSFTAPWKEVLISTTEPCNFYAIRRHEGQFQICTYQCSKSTIKESKKIQNKDDYRSICYSDESDDKMIFIYPDGRHCKNPVQWPILKGFVADGKFYLFGKNFIYTFDENAYDHSSTREPYPVRSETYDSFFICPGKIPRQKSTSSWVTFNRLTLIMMMAIIIIGFIILVALLIVKSIAIQRRRRRGHQLSYRTIRSTDM</sequence>
<evidence type="ECO:0000256" key="1">
    <source>
        <dbReference type="SAM" id="Phobius"/>
    </source>
</evidence>
<dbReference type="EMBL" id="MUJZ01023544">
    <property type="protein sequence ID" value="OTF79356.1"/>
    <property type="molecule type" value="Genomic_DNA"/>
</dbReference>
<organism evidence="2 3">
    <name type="scientific">Euroglyphus maynei</name>
    <name type="common">Mayne's house dust mite</name>
    <dbReference type="NCBI Taxonomy" id="6958"/>
    <lineage>
        <taxon>Eukaryota</taxon>
        <taxon>Metazoa</taxon>
        <taxon>Ecdysozoa</taxon>
        <taxon>Arthropoda</taxon>
        <taxon>Chelicerata</taxon>
        <taxon>Arachnida</taxon>
        <taxon>Acari</taxon>
        <taxon>Acariformes</taxon>
        <taxon>Sarcoptiformes</taxon>
        <taxon>Astigmata</taxon>
        <taxon>Psoroptidia</taxon>
        <taxon>Analgoidea</taxon>
        <taxon>Pyroglyphidae</taxon>
        <taxon>Pyroglyphinae</taxon>
        <taxon>Euroglyphus</taxon>
    </lineage>
</organism>
<dbReference type="OrthoDB" id="6508362at2759"/>
<feature type="non-terminal residue" evidence="2">
    <location>
        <position position="338"/>
    </location>
</feature>
<accession>A0A1Y3BIE7</accession>
<proteinExistence type="predicted"/>
<keyword evidence="1" id="KW-0472">Membrane</keyword>
<evidence type="ECO:0000313" key="3">
    <source>
        <dbReference type="Proteomes" id="UP000194236"/>
    </source>
</evidence>